<evidence type="ECO:0000313" key="9">
    <source>
        <dbReference type="Proteomes" id="UP000177723"/>
    </source>
</evidence>
<keyword evidence="2" id="KW-0028">Amino-acid biosynthesis</keyword>
<dbReference type="Pfam" id="PF02826">
    <property type="entry name" value="2-Hacid_dh_C"/>
    <property type="match status" value="1"/>
</dbReference>
<dbReference type="InterPro" id="IPR029752">
    <property type="entry name" value="D-isomer_DH_CS1"/>
</dbReference>
<organism evidence="8 9">
    <name type="scientific">Candidatus Giovannonibacteria bacterium RIFCSPHIGHO2_12_FULL_43_15</name>
    <dbReference type="NCBI Taxonomy" id="1798341"/>
    <lineage>
        <taxon>Bacteria</taxon>
        <taxon>Candidatus Giovannoniibacteriota</taxon>
    </lineage>
</organism>
<dbReference type="InterPro" id="IPR036291">
    <property type="entry name" value="NAD(P)-bd_dom_sf"/>
</dbReference>
<dbReference type="PROSITE" id="PS00065">
    <property type="entry name" value="D_2_HYDROXYACID_DH_1"/>
    <property type="match status" value="1"/>
</dbReference>
<evidence type="ECO:0000256" key="1">
    <source>
        <dbReference type="ARBA" id="ARBA00005854"/>
    </source>
</evidence>
<keyword evidence="3 5" id="KW-0560">Oxidoreductase</keyword>
<dbReference type="PANTHER" id="PTHR42789:SF1">
    <property type="entry name" value="D-ISOMER SPECIFIC 2-HYDROXYACID DEHYDROGENASE FAMILY PROTEIN (AFU_ORTHOLOGUE AFUA_6G10090)"/>
    <property type="match status" value="1"/>
</dbReference>
<feature type="domain" description="D-isomer specific 2-hydroxyacid dehydrogenase catalytic" evidence="6">
    <location>
        <begin position="24"/>
        <end position="92"/>
    </location>
</feature>
<proteinExistence type="inferred from homology"/>
<dbReference type="InterPro" id="IPR006139">
    <property type="entry name" value="D-isomer_2_OHA_DH_cat_dom"/>
</dbReference>
<evidence type="ECO:0000256" key="5">
    <source>
        <dbReference type="RuleBase" id="RU003719"/>
    </source>
</evidence>
<evidence type="ECO:0000313" key="8">
    <source>
        <dbReference type="EMBL" id="OGF77366.1"/>
    </source>
</evidence>
<dbReference type="GO" id="GO:0006564">
    <property type="term" value="P:L-serine biosynthetic process"/>
    <property type="evidence" value="ECO:0007669"/>
    <property type="project" value="UniProtKB-ARBA"/>
</dbReference>
<evidence type="ECO:0008006" key="10">
    <source>
        <dbReference type="Google" id="ProtNLM"/>
    </source>
</evidence>
<comment type="caution">
    <text evidence="8">The sequence shown here is derived from an EMBL/GenBank/DDBJ whole genome shotgun (WGS) entry which is preliminary data.</text>
</comment>
<dbReference type="GO" id="GO:0051287">
    <property type="term" value="F:NAD binding"/>
    <property type="evidence" value="ECO:0007669"/>
    <property type="project" value="InterPro"/>
</dbReference>
<evidence type="ECO:0000256" key="4">
    <source>
        <dbReference type="ARBA" id="ARBA00023027"/>
    </source>
</evidence>
<reference evidence="8 9" key="1">
    <citation type="journal article" date="2016" name="Nat. Commun.">
        <title>Thousands of microbial genomes shed light on interconnected biogeochemical processes in an aquifer system.</title>
        <authorList>
            <person name="Anantharaman K."/>
            <person name="Brown C.T."/>
            <person name="Hug L.A."/>
            <person name="Sharon I."/>
            <person name="Castelle C.J."/>
            <person name="Probst A.J."/>
            <person name="Thomas B.C."/>
            <person name="Singh A."/>
            <person name="Wilkins M.J."/>
            <person name="Karaoz U."/>
            <person name="Brodie E.L."/>
            <person name="Williams K.H."/>
            <person name="Hubbard S.S."/>
            <person name="Banfield J.F."/>
        </authorList>
    </citation>
    <scope>NUCLEOTIDE SEQUENCE [LARGE SCALE GENOMIC DNA]</scope>
</reference>
<dbReference type="GO" id="GO:0047545">
    <property type="term" value="F:(S)-2-hydroxyglutarate dehydrogenase activity"/>
    <property type="evidence" value="ECO:0007669"/>
    <property type="project" value="UniProtKB-ARBA"/>
</dbReference>
<dbReference type="EMBL" id="MFHT01000020">
    <property type="protein sequence ID" value="OGF77366.1"/>
    <property type="molecule type" value="Genomic_DNA"/>
</dbReference>
<gene>
    <name evidence="8" type="ORF">A3F23_00250</name>
</gene>
<dbReference type="SUPFAM" id="SSF51735">
    <property type="entry name" value="NAD(P)-binding Rossmann-fold domains"/>
    <property type="match status" value="1"/>
</dbReference>
<dbReference type="InterPro" id="IPR006140">
    <property type="entry name" value="D-isomer_DH_NAD-bd"/>
</dbReference>
<keyword evidence="4" id="KW-0520">NAD</keyword>
<dbReference type="InterPro" id="IPR029753">
    <property type="entry name" value="D-isomer_DH_CS"/>
</dbReference>
<accession>A0A1F5WNY9</accession>
<evidence type="ECO:0000256" key="2">
    <source>
        <dbReference type="ARBA" id="ARBA00022605"/>
    </source>
</evidence>
<dbReference type="FunFam" id="3.40.50.720:FF:000041">
    <property type="entry name" value="D-3-phosphoglycerate dehydrogenase"/>
    <property type="match status" value="1"/>
</dbReference>
<dbReference type="Pfam" id="PF00389">
    <property type="entry name" value="2-Hacid_dh"/>
    <property type="match status" value="1"/>
</dbReference>
<evidence type="ECO:0000259" key="6">
    <source>
        <dbReference type="Pfam" id="PF00389"/>
    </source>
</evidence>
<protein>
    <recommendedName>
        <fullName evidence="10">Hydroxyacid dehydrogenase</fullName>
    </recommendedName>
</protein>
<feature type="domain" description="D-isomer specific 2-hydroxyacid dehydrogenase NAD-binding" evidence="7">
    <location>
        <begin position="114"/>
        <end position="288"/>
    </location>
</feature>
<dbReference type="PROSITE" id="PS00670">
    <property type="entry name" value="D_2_HYDROXYACID_DH_2"/>
    <property type="match status" value="1"/>
</dbReference>
<dbReference type="Proteomes" id="UP000177723">
    <property type="component" value="Unassembled WGS sequence"/>
</dbReference>
<dbReference type="SUPFAM" id="SSF52283">
    <property type="entry name" value="Formate/glycerate dehydrogenase catalytic domain-like"/>
    <property type="match status" value="1"/>
</dbReference>
<dbReference type="InterPro" id="IPR050857">
    <property type="entry name" value="D-2-hydroxyacid_DH"/>
</dbReference>
<sequence>MKKKVLYTGPVEFTGALQEVIGPDFEVERTEPDDSLLAKFEKADVFMDASMKVRVPASTIEKAANLKLIVTATTGADHIDQKALAARNIPILTLSGQKEFLKGLSAAAEHSWLLLLAVSRKLRSAIHHVEGGGWDRVQFPGIMMRNRTLGVIGMGRIGSLMARYARAFEMNVLGYDSEIKEFSQDATPTELDLLLATSDIVTIHIPRNDATKNFFDAKKINMMKKGAILINTSGGSIIDEEALVKALEEGRVAGVGTDVLDTEPKNEDSPLWRHAKNNENVIITPHIGGFCPEAVGLSIRFSGERILKYYKENNLL</sequence>
<name>A0A1F5WNY9_9BACT</name>
<dbReference type="GO" id="GO:0004617">
    <property type="term" value="F:phosphoglycerate dehydrogenase activity"/>
    <property type="evidence" value="ECO:0007669"/>
    <property type="project" value="UniProtKB-ARBA"/>
</dbReference>
<evidence type="ECO:0000256" key="3">
    <source>
        <dbReference type="ARBA" id="ARBA00023002"/>
    </source>
</evidence>
<dbReference type="Gene3D" id="3.40.50.720">
    <property type="entry name" value="NAD(P)-binding Rossmann-like Domain"/>
    <property type="match status" value="2"/>
</dbReference>
<dbReference type="PANTHER" id="PTHR42789">
    <property type="entry name" value="D-ISOMER SPECIFIC 2-HYDROXYACID DEHYDROGENASE FAMILY PROTEIN (AFU_ORTHOLOGUE AFUA_6G10090)"/>
    <property type="match status" value="1"/>
</dbReference>
<evidence type="ECO:0000259" key="7">
    <source>
        <dbReference type="Pfam" id="PF02826"/>
    </source>
</evidence>
<dbReference type="AlphaFoldDB" id="A0A1F5WNY9"/>
<comment type="similarity">
    <text evidence="1 5">Belongs to the D-isomer specific 2-hydroxyacid dehydrogenase family.</text>
</comment>